<evidence type="ECO:0000313" key="4">
    <source>
        <dbReference type="Proteomes" id="UP000178794"/>
    </source>
</evidence>
<dbReference type="Gene3D" id="3.60.15.10">
    <property type="entry name" value="Ribonuclease Z/Hydroxyacylglutathione hydrolase-like"/>
    <property type="match status" value="1"/>
</dbReference>
<proteinExistence type="predicted"/>
<feature type="chain" id="PRO_5009523818" description="Metallo-beta-lactamase domain-containing protein" evidence="1">
    <location>
        <begin position="20"/>
        <end position="295"/>
    </location>
</feature>
<evidence type="ECO:0000256" key="1">
    <source>
        <dbReference type="SAM" id="SignalP"/>
    </source>
</evidence>
<dbReference type="Pfam" id="PF00753">
    <property type="entry name" value="Lactamase_B"/>
    <property type="match status" value="1"/>
</dbReference>
<dbReference type="InterPro" id="IPR052159">
    <property type="entry name" value="Competence_DNA_uptake"/>
</dbReference>
<dbReference type="InterPro" id="IPR036866">
    <property type="entry name" value="RibonucZ/Hydroxyglut_hydro"/>
</dbReference>
<feature type="domain" description="Metallo-beta-lactamase" evidence="2">
    <location>
        <begin position="53"/>
        <end position="250"/>
    </location>
</feature>
<dbReference type="PANTHER" id="PTHR30619:SF1">
    <property type="entry name" value="RECOMBINATION PROTEIN 2"/>
    <property type="match status" value="1"/>
</dbReference>
<sequence>MKKHSTGLLFARGAALLFAALCVALVVSYASTKQTESTCSTAQICVAFLDMGQGDAIYIRSPSGKSMLVDGGRDASVLRQLDMVVPREDSSLTYVVATHPDLDHIGGLTAVVDHYRPQEFLTIKSEKSTGATEQLDAMIIDKNVNRVVLQSGDVYDLGAGVLVSVLYPFQDIEAEDSNEESIVLMVTYGESRFLLTGDAPMLVEHMLVRTYGDTLRADVLKAGHHGSKTSSSAYFLAAVDPAVTVISAGKDNSYGHPHEPVIAALLGAGTQILSTIENSTIITESDGQKITVRRR</sequence>
<dbReference type="InterPro" id="IPR035681">
    <property type="entry name" value="ComA-like_MBL"/>
</dbReference>
<dbReference type="EMBL" id="MFLF01000013">
    <property type="protein sequence ID" value="OGG59606.1"/>
    <property type="molecule type" value="Genomic_DNA"/>
</dbReference>
<evidence type="ECO:0000259" key="2">
    <source>
        <dbReference type="SMART" id="SM00849"/>
    </source>
</evidence>
<feature type="signal peptide" evidence="1">
    <location>
        <begin position="1"/>
        <end position="19"/>
    </location>
</feature>
<protein>
    <recommendedName>
        <fullName evidence="2">Metallo-beta-lactamase domain-containing protein</fullName>
    </recommendedName>
</protein>
<dbReference type="STRING" id="1798492.A3C89_00090"/>
<comment type="caution">
    <text evidence="3">The sequence shown here is derived from an EMBL/GenBank/DDBJ whole genome shotgun (WGS) entry which is preliminary data.</text>
</comment>
<dbReference type="InterPro" id="IPR001279">
    <property type="entry name" value="Metallo-B-lactamas"/>
</dbReference>
<organism evidence="3 4">
    <name type="scientific">Candidatus Kaiserbacteria bacterium RIFCSPHIGHO2_02_FULL_50_50</name>
    <dbReference type="NCBI Taxonomy" id="1798492"/>
    <lineage>
        <taxon>Bacteria</taxon>
        <taxon>Candidatus Kaiseribacteriota</taxon>
    </lineage>
</organism>
<evidence type="ECO:0000313" key="3">
    <source>
        <dbReference type="EMBL" id="OGG59606.1"/>
    </source>
</evidence>
<dbReference type="AlphaFoldDB" id="A0A1F6DDZ8"/>
<dbReference type="CDD" id="cd07731">
    <property type="entry name" value="ComA-like_MBL-fold"/>
    <property type="match status" value="1"/>
</dbReference>
<dbReference type="SUPFAM" id="SSF56281">
    <property type="entry name" value="Metallo-hydrolase/oxidoreductase"/>
    <property type="match status" value="1"/>
</dbReference>
<dbReference type="SMART" id="SM00849">
    <property type="entry name" value="Lactamase_B"/>
    <property type="match status" value="1"/>
</dbReference>
<dbReference type="PANTHER" id="PTHR30619">
    <property type="entry name" value="DNA INTERNALIZATION/COMPETENCE PROTEIN COMEC/REC2"/>
    <property type="match status" value="1"/>
</dbReference>
<dbReference type="Proteomes" id="UP000178794">
    <property type="component" value="Unassembled WGS sequence"/>
</dbReference>
<gene>
    <name evidence="3" type="ORF">A3C89_00090</name>
</gene>
<keyword evidence="1" id="KW-0732">Signal</keyword>
<name>A0A1F6DDZ8_9BACT</name>
<reference evidence="3 4" key="1">
    <citation type="journal article" date="2016" name="Nat. Commun.">
        <title>Thousands of microbial genomes shed light on interconnected biogeochemical processes in an aquifer system.</title>
        <authorList>
            <person name="Anantharaman K."/>
            <person name="Brown C.T."/>
            <person name="Hug L.A."/>
            <person name="Sharon I."/>
            <person name="Castelle C.J."/>
            <person name="Probst A.J."/>
            <person name="Thomas B.C."/>
            <person name="Singh A."/>
            <person name="Wilkins M.J."/>
            <person name="Karaoz U."/>
            <person name="Brodie E.L."/>
            <person name="Williams K.H."/>
            <person name="Hubbard S.S."/>
            <person name="Banfield J.F."/>
        </authorList>
    </citation>
    <scope>NUCLEOTIDE SEQUENCE [LARGE SCALE GENOMIC DNA]</scope>
</reference>
<accession>A0A1F6DDZ8</accession>